<gene>
    <name evidence="2" type="ORF">HHX25_10930</name>
</gene>
<dbReference type="RefSeq" id="WP_169673071.1">
    <property type="nucleotide sequence ID" value="NZ_JABBHF010000005.1"/>
</dbReference>
<organism evidence="2 3">
    <name type="scientific">Flavivirga algicola</name>
    <dbReference type="NCBI Taxonomy" id="2729136"/>
    <lineage>
        <taxon>Bacteria</taxon>
        <taxon>Pseudomonadati</taxon>
        <taxon>Bacteroidota</taxon>
        <taxon>Flavobacteriia</taxon>
        <taxon>Flavobacteriales</taxon>
        <taxon>Flavobacteriaceae</taxon>
        <taxon>Flavivirga</taxon>
    </lineage>
</organism>
<reference evidence="2 3" key="1">
    <citation type="submission" date="2020-04" db="EMBL/GenBank/DDBJ databases">
        <title>A Flavivirga sp. nov.</title>
        <authorList>
            <person name="Sun X."/>
        </authorList>
    </citation>
    <scope>NUCLEOTIDE SEQUENCE [LARGE SCALE GENOMIC DNA]</scope>
    <source>
        <strain evidence="2 3">Y03</strain>
    </source>
</reference>
<feature type="transmembrane region" description="Helical" evidence="1">
    <location>
        <begin position="134"/>
        <end position="155"/>
    </location>
</feature>
<name>A0ABX1RZF7_9FLAO</name>
<dbReference type="Proteomes" id="UP000746690">
    <property type="component" value="Unassembled WGS sequence"/>
</dbReference>
<accession>A0ABX1RZF7</accession>
<proteinExistence type="predicted"/>
<protein>
    <submittedName>
        <fullName evidence="2">Uncharacterized protein</fullName>
    </submittedName>
</protein>
<feature type="transmembrane region" description="Helical" evidence="1">
    <location>
        <begin position="7"/>
        <end position="24"/>
    </location>
</feature>
<evidence type="ECO:0000313" key="2">
    <source>
        <dbReference type="EMBL" id="NMH88023.1"/>
    </source>
</evidence>
<keyword evidence="1" id="KW-0472">Membrane</keyword>
<dbReference type="EMBL" id="JABBHF010000005">
    <property type="protein sequence ID" value="NMH88023.1"/>
    <property type="molecule type" value="Genomic_DNA"/>
</dbReference>
<feature type="transmembrane region" description="Helical" evidence="1">
    <location>
        <begin position="44"/>
        <end position="63"/>
    </location>
</feature>
<keyword evidence="1" id="KW-0812">Transmembrane</keyword>
<evidence type="ECO:0000313" key="3">
    <source>
        <dbReference type="Proteomes" id="UP000746690"/>
    </source>
</evidence>
<keyword evidence="1" id="KW-1133">Transmembrane helix</keyword>
<sequence length="275" mass="32986">MLKSKRKYFLLNYIFVFELVLLFLNDHYFKWEFSNWLTGKLSDFVGLLIFPFFLTFFFPKSILRNVLFTGLFFVFWKSPFSQGVIDIYNSIAFIKITRIIDYSDLVALSILPLSYCFLRRIPISEPFHINNINIHPLIILFPAIIVFMATSPPYWHRFMYSEGNLKFYKTSVKVKMSQEDILNRMETLQVRVAIDSTFHHENTEILNFYRVDELVINEDTINDLKFSMVSFKKDKTKIFLNAMNISEDIKEENVKNELRKYYRRLLKKYIRGKIK</sequence>
<keyword evidence="3" id="KW-1185">Reference proteome</keyword>
<evidence type="ECO:0000256" key="1">
    <source>
        <dbReference type="SAM" id="Phobius"/>
    </source>
</evidence>
<comment type="caution">
    <text evidence="2">The sequence shown here is derived from an EMBL/GenBank/DDBJ whole genome shotgun (WGS) entry which is preliminary data.</text>
</comment>